<evidence type="ECO:0000313" key="2">
    <source>
        <dbReference type="Proteomes" id="UP001630127"/>
    </source>
</evidence>
<protein>
    <recommendedName>
        <fullName evidence="3">Aminotransferase-like plant mobile domain-containing protein</fullName>
    </recommendedName>
</protein>
<dbReference type="EMBL" id="JBJUIK010000015">
    <property type="protein sequence ID" value="KAL3502428.1"/>
    <property type="molecule type" value="Genomic_DNA"/>
</dbReference>
<keyword evidence="2" id="KW-1185">Reference proteome</keyword>
<evidence type="ECO:0008006" key="3">
    <source>
        <dbReference type="Google" id="ProtNLM"/>
    </source>
</evidence>
<gene>
    <name evidence="1" type="ORF">ACH5RR_036877</name>
</gene>
<dbReference type="Proteomes" id="UP001630127">
    <property type="component" value="Unassembled WGS sequence"/>
</dbReference>
<dbReference type="AlphaFoldDB" id="A0ABD2Y9Y6"/>
<sequence>MLGSKHIPKATIHLYDLIQALGAKPTFQAWINNFIIPISNDPNSNAVGLQKLEDFPFECRDDYPHNTMLAAFLACWLSGFTLPSLRSETIHLGTFFLAGKMTQGQIYDLATPILAHLYRQLWHISNAKKLGQLLVSKKATNNPALKKSLAKKCLLEPIENELDDLFLSKFYELLDRFTKDLFVDFIQSDKTIDPRQPEGMRSYLVKDGLIHSVELFADESSAQHGPTTFASLDDLESFMSSLPSTKDIYNLFDNGVFVKGSSFL</sequence>
<accession>A0ABD2Y9Y6</accession>
<organism evidence="1 2">
    <name type="scientific">Cinchona calisaya</name>
    <dbReference type="NCBI Taxonomy" id="153742"/>
    <lineage>
        <taxon>Eukaryota</taxon>
        <taxon>Viridiplantae</taxon>
        <taxon>Streptophyta</taxon>
        <taxon>Embryophyta</taxon>
        <taxon>Tracheophyta</taxon>
        <taxon>Spermatophyta</taxon>
        <taxon>Magnoliopsida</taxon>
        <taxon>eudicotyledons</taxon>
        <taxon>Gunneridae</taxon>
        <taxon>Pentapetalae</taxon>
        <taxon>asterids</taxon>
        <taxon>lamiids</taxon>
        <taxon>Gentianales</taxon>
        <taxon>Rubiaceae</taxon>
        <taxon>Cinchonoideae</taxon>
        <taxon>Cinchoneae</taxon>
        <taxon>Cinchona</taxon>
    </lineage>
</organism>
<evidence type="ECO:0000313" key="1">
    <source>
        <dbReference type="EMBL" id="KAL3502428.1"/>
    </source>
</evidence>
<name>A0ABD2Y9Y6_9GENT</name>
<proteinExistence type="predicted"/>
<reference evidence="1 2" key="1">
    <citation type="submission" date="2024-11" db="EMBL/GenBank/DDBJ databases">
        <title>A near-complete genome assembly of Cinchona calisaya.</title>
        <authorList>
            <person name="Lian D.C."/>
            <person name="Zhao X.W."/>
            <person name="Wei L."/>
        </authorList>
    </citation>
    <scope>NUCLEOTIDE SEQUENCE [LARGE SCALE GENOMIC DNA]</scope>
    <source>
        <tissue evidence="1">Nenye</tissue>
    </source>
</reference>
<comment type="caution">
    <text evidence="1">The sequence shown here is derived from an EMBL/GenBank/DDBJ whole genome shotgun (WGS) entry which is preliminary data.</text>
</comment>